<gene>
    <name evidence="8" type="ORF">Syun_030210</name>
</gene>
<reference evidence="8 9" key="1">
    <citation type="submission" date="2024-01" db="EMBL/GenBank/DDBJ databases">
        <title>Genome assemblies of Stephania.</title>
        <authorList>
            <person name="Yang L."/>
        </authorList>
    </citation>
    <scope>NUCLEOTIDE SEQUENCE [LARGE SCALE GENOMIC DNA]</scope>
    <source>
        <strain evidence="8">YNDBR</strain>
        <tissue evidence="8">Leaf</tissue>
    </source>
</reference>
<protein>
    <recommendedName>
        <fullName evidence="7">TF-B3 domain-containing protein</fullName>
    </recommendedName>
</protein>
<evidence type="ECO:0000313" key="9">
    <source>
        <dbReference type="Proteomes" id="UP001420932"/>
    </source>
</evidence>
<feature type="region of interest" description="Disordered" evidence="6">
    <location>
        <begin position="529"/>
        <end position="561"/>
    </location>
</feature>
<dbReference type="PANTHER" id="PTHR31140">
    <property type="entry name" value="B3 DOMAIN-CONTAINING TRANSCRIPTION FACTOR ABI3"/>
    <property type="match status" value="1"/>
</dbReference>
<evidence type="ECO:0000256" key="1">
    <source>
        <dbReference type="ARBA" id="ARBA00004123"/>
    </source>
</evidence>
<dbReference type="Proteomes" id="UP001420932">
    <property type="component" value="Unassembled WGS sequence"/>
</dbReference>
<sequence length="569" mass="63586">MDQISTQDCMDVMQELGDMDLMDSSTADDDVMWDPSSLFPDDQDLLHLDHHDGTERFEDDHDDDDDDDDQATRVSSSEEDLAMVFFEWLKSNKESISAEDLRSIKLKRSTIECAARRLGGGKEGMKQLLKLILEWVQNHQLQKKRMAAEHPPRDQHHHQMMMIMNNTTTTSTTTSLQDTSYNFQSNNSIMSPHDHDHHHHHQAAMMSSGNPYFAPPPPPWMVSQQFHDHGLYGDYQHHPNNNNNNNNNVFNNVYAAAYGNQYAAGAAMCNQHQSMFQGHGHDNRLVRLGSSATREARKKRMARQKRFFSHHHNRSSNSHGNNQNQTTPSPPPTATASMEQQQPHSRLASDANCTSTTSVGHANRGNWMFWSSSSGGAPPVMPPDAVAPPTAGSVDRGGIGIGTAVGSMQAHHQQYQQQIGLDRRQGCSTTNIKSGSEKNLKFLLQKVLKQSDVGNLGRIVLPKKEAETYLPELEARDGISIAMEDIGTSRTWNMRDFVRSNGLQEGDFIVIYSDVKCGKYMIRGVKVRQPGSSKMEARKQGKLQRSTHHGTSSSRTAAAASPFVKEMVT</sequence>
<comment type="caution">
    <text evidence="8">The sequence shown here is derived from an EMBL/GenBank/DDBJ whole genome shotgun (WGS) entry which is preliminary data.</text>
</comment>
<feature type="compositionally biased region" description="Basic and acidic residues" evidence="6">
    <location>
        <begin position="44"/>
        <end position="59"/>
    </location>
</feature>
<feature type="compositionally biased region" description="Basic residues" evidence="6">
    <location>
        <begin position="296"/>
        <end position="314"/>
    </location>
</feature>
<dbReference type="AlphaFoldDB" id="A0AAP0E733"/>
<dbReference type="InterPro" id="IPR003340">
    <property type="entry name" value="B3_DNA-bd"/>
</dbReference>
<dbReference type="Gene3D" id="2.40.330.10">
    <property type="entry name" value="DNA-binding pseudobarrel domain"/>
    <property type="match status" value="1"/>
</dbReference>
<keyword evidence="2" id="KW-0805">Transcription regulation</keyword>
<evidence type="ECO:0000313" key="8">
    <source>
        <dbReference type="EMBL" id="KAK9087816.1"/>
    </source>
</evidence>
<feature type="compositionally biased region" description="Acidic residues" evidence="6">
    <location>
        <begin position="60"/>
        <end position="69"/>
    </location>
</feature>
<accession>A0AAP0E733</accession>
<dbReference type="SMART" id="SM01019">
    <property type="entry name" value="B3"/>
    <property type="match status" value="1"/>
</dbReference>
<feature type="domain" description="TF-B3" evidence="7">
    <location>
        <begin position="444"/>
        <end position="528"/>
    </location>
</feature>
<proteinExistence type="predicted"/>
<evidence type="ECO:0000256" key="6">
    <source>
        <dbReference type="SAM" id="MobiDB-lite"/>
    </source>
</evidence>
<evidence type="ECO:0000256" key="2">
    <source>
        <dbReference type="ARBA" id="ARBA00023015"/>
    </source>
</evidence>
<dbReference type="InterPro" id="IPR044800">
    <property type="entry name" value="LEC2-like"/>
</dbReference>
<dbReference type="EMBL" id="JBBNAF010000013">
    <property type="protein sequence ID" value="KAK9087816.1"/>
    <property type="molecule type" value="Genomic_DNA"/>
</dbReference>
<feature type="compositionally biased region" description="Acidic residues" evidence="6">
    <location>
        <begin position="17"/>
        <end position="32"/>
    </location>
</feature>
<organism evidence="8 9">
    <name type="scientific">Stephania yunnanensis</name>
    <dbReference type="NCBI Taxonomy" id="152371"/>
    <lineage>
        <taxon>Eukaryota</taxon>
        <taxon>Viridiplantae</taxon>
        <taxon>Streptophyta</taxon>
        <taxon>Embryophyta</taxon>
        <taxon>Tracheophyta</taxon>
        <taxon>Spermatophyta</taxon>
        <taxon>Magnoliopsida</taxon>
        <taxon>Ranunculales</taxon>
        <taxon>Menispermaceae</taxon>
        <taxon>Menispermoideae</taxon>
        <taxon>Cissampelideae</taxon>
        <taxon>Stephania</taxon>
    </lineage>
</organism>
<keyword evidence="4" id="KW-0804">Transcription</keyword>
<dbReference type="GO" id="GO:0005634">
    <property type="term" value="C:nucleus"/>
    <property type="evidence" value="ECO:0007669"/>
    <property type="project" value="UniProtKB-SubCell"/>
</dbReference>
<feature type="region of interest" description="Disordered" evidence="6">
    <location>
        <begin position="291"/>
        <end position="359"/>
    </location>
</feature>
<keyword evidence="9" id="KW-1185">Reference proteome</keyword>
<name>A0AAP0E733_9MAGN</name>
<keyword evidence="3" id="KW-0238">DNA-binding</keyword>
<dbReference type="InterPro" id="IPR015300">
    <property type="entry name" value="DNA-bd_pseudobarrel_sf"/>
</dbReference>
<dbReference type="GO" id="GO:0003700">
    <property type="term" value="F:DNA-binding transcription factor activity"/>
    <property type="evidence" value="ECO:0007669"/>
    <property type="project" value="InterPro"/>
</dbReference>
<evidence type="ECO:0000256" key="5">
    <source>
        <dbReference type="ARBA" id="ARBA00023242"/>
    </source>
</evidence>
<dbReference type="SUPFAM" id="SSF101936">
    <property type="entry name" value="DNA-binding pseudobarrel domain"/>
    <property type="match status" value="1"/>
</dbReference>
<feature type="compositionally biased region" description="Low complexity" evidence="6">
    <location>
        <begin position="549"/>
        <end position="561"/>
    </location>
</feature>
<evidence type="ECO:0000256" key="4">
    <source>
        <dbReference type="ARBA" id="ARBA00023163"/>
    </source>
</evidence>
<keyword evidence="5" id="KW-0539">Nucleus</keyword>
<evidence type="ECO:0000256" key="3">
    <source>
        <dbReference type="ARBA" id="ARBA00023125"/>
    </source>
</evidence>
<dbReference type="GO" id="GO:0003677">
    <property type="term" value="F:DNA binding"/>
    <property type="evidence" value="ECO:0007669"/>
    <property type="project" value="UniProtKB-KW"/>
</dbReference>
<dbReference type="PANTHER" id="PTHR31140:SF81">
    <property type="entry name" value="B3 DOMAIN-CONTAINING TRANSCRIPTION FACTOR ABI3"/>
    <property type="match status" value="1"/>
</dbReference>
<comment type="subcellular location">
    <subcellularLocation>
        <location evidence="1">Nucleus</location>
    </subcellularLocation>
</comment>
<evidence type="ECO:0000259" key="7">
    <source>
        <dbReference type="SMART" id="SM01019"/>
    </source>
</evidence>
<feature type="region of interest" description="Disordered" evidence="6">
    <location>
        <begin position="16"/>
        <end position="76"/>
    </location>
</feature>